<dbReference type="Proteomes" id="UP001232750">
    <property type="component" value="Unassembled WGS sequence"/>
</dbReference>
<keyword evidence="5" id="KW-0788">Thiol protease</keyword>
<dbReference type="PANTHER" id="PTHR47053">
    <property type="entry name" value="MUREIN DD-ENDOPEPTIDASE MEPH-RELATED"/>
    <property type="match status" value="1"/>
</dbReference>
<evidence type="ECO:0000313" key="11">
    <source>
        <dbReference type="Proteomes" id="UP001232750"/>
    </source>
</evidence>
<feature type="domain" description="NlpC/P60" evidence="9">
    <location>
        <begin position="278"/>
        <end position="383"/>
    </location>
</feature>
<keyword evidence="6" id="KW-0175">Coiled coil</keyword>
<dbReference type="InterPro" id="IPR000064">
    <property type="entry name" value="NLP_P60_dom"/>
</dbReference>
<gene>
    <name evidence="10" type="ORF">QNJ86_13130</name>
</gene>
<dbReference type="RefSeq" id="WP_283833099.1">
    <property type="nucleotide sequence ID" value="NZ_JASJEU010000025.1"/>
</dbReference>
<reference evidence="10 11" key="1">
    <citation type="submission" date="2023-05" db="EMBL/GenBank/DDBJ databases">
        <title>Gordonibacter KGMB12511T sp. nov., isolated from faeces of healthy Korean.</title>
        <authorList>
            <person name="Kim H.S."/>
            <person name="Kim J.-S."/>
            <person name="Suh M.K."/>
            <person name="Eom M.K."/>
            <person name="Do H.E."/>
            <person name="Lee J.-S."/>
        </authorList>
    </citation>
    <scope>NUCLEOTIDE SEQUENCE [LARGE SCALE GENOMIC DNA]</scope>
    <source>
        <strain evidence="10 11">KGMB12511</strain>
    </source>
</reference>
<dbReference type="PROSITE" id="PS51935">
    <property type="entry name" value="NLPC_P60"/>
    <property type="match status" value="1"/>
</dbReference>
<feature type="coiled-coil region" evidence="6">
    <location>
        <begin position="45"/>
        <end position="100"/>
    </location>
</feature>
<feature type="region of interest" description="Disordered" evidence="7">
    <location>
        <begin position="233"/>
        <end position="271"/>
    </location>
</feature>
<sequence length="383" mass="40084">MQHSAQLGRAKSALVGLLAAVLAATLMAPSLAFADPASASKQAEAQAALASLNALQEKLDRASADEFTAEQDQQAAEQACDDAEARIAEATDQITDLQERLSIRARSMYRTGNSTMLDLLFGATTFQAFATSWDLLNSLNESDADLVRQTKELRAEVEEQKAVLDEQQRIATEKAAEAKRIREEAETTVASMQATYSSLSAEAAALLEQERAAQVAAQAAVAKDVVANSIKQAGANNNTNTGNTSDNGNGNATSGDEGYTSGGGEDVYTPAPGPSYNAVTGNAIVDRALGCLGLDYDYGSCGPSSFDCSGLVSYAVTGSFSRLGSTYTFMGYPQVSDPQPGDICVNEGHCGIYYGNNQMIHAATYGVGVVIGPVQGGMIIVRP</sequence>
<dbReference type="SUPFAM" id="SSF57997">
    <property type="entry name" value="Tropomyosin"/>
    <property type="match status" value="1"/>
</dbReference>
<evidence type="ECO:0000256" key="4">
    <source>
        <dbReference type="ARBA" id="ARBA00022801"/>
    </source>
</evidence>
<feature type="signal peptide" evidence="8">
    <location>
        <begin position="1"/>
        <end position="34"/>
    </location>
</feature>
<dbReference type="EMBL" id="JASJEU010000025">
    <property type="protein sequence ID" value="MDJ1651747.1"/>
    <property type="molecule type" value="Genomic_DNA"/>
</dbReference>
<dbReference type="PANTHER" id="PTHR47053:SF1">
    <property type="entry name" value="MUREIN DD-ENDOPEPTIDASE MEPH-RELATED"/>
    <property type="match status" value="1"/>
</dbReference>
<keyword evidence="11" id="KW-1185">Reference proteome</keyword>
<proteinExistence type="inferred from homology"/>
<comment type="similarity">
    <text evidence="1">Belongs to the peptidase C40 family.</text>
</comment>
<accession>A0ABT7DQB9</accession>
<evidence type="ECO:0000256" key="3">
    <source>
        <dbReference type="ARBA" id="ARBA00022729"/>
    </source>
</evidence>
<dbReference type="InterPro" id="IPR051202">
    <property type="entry name" value="Peptidase_C40"/>
</dbReference>
<protein>
    <submittedName>
        <fullName evidence="10">NlpC/P60 family protein</fullName>
    </submittedName>
</protein>
<feature type="chain" id="PRO_5046430543" evidence="8">
    <location>
        <begin position="35"/>
        <end position="383"/>
    </location>
</feature>
<dbReference type="SUPFAM" id="SSF54001">
    <property type="entry name" value="Cysteine proteinases"/>
    <property type="match status" value="1"/>
</dbReference>
<evidence type="ECO:0000256" key="8">
    <source>
        <dbReference type="SAM" id="SignalP"/>
    </source>
</evidence>
<name>A0ABT7DQB9_9ACTN</name>
<evidence type="ECO:0000256" key="2">
    <source>
        <dbReference type="ARBA" id="ARBA00022670"/>
    </source>
</evidence>
<evidence type="ECO:0000256" key="1">
    <source>
        <dbReference type="ARBA" id="ARBA00007074"/>
    </source>
</evidence>
<comment type="caution">
    <text evidence="10">The sequence shown here is derived from an EMBL/GenBank/DDBJ whole genome shotgun (WGS) entry which is preliminary data.</text>
</comment>
<dbReference type="Pfam" id="PF00877">
    <property type="entry name" value="NLPC_P60"/>
    <property type="match status" value="1"/>
</dbReference>
<organism evidence="10 11">
    <name type="scientific">Gordonibacter faecis</name>
    <dbReference type="NCBI Taxonomy" id="3047475"/>
    <lineage>
        <taxon>Bacteria</taxon>
        <taxon>Bacillati</taxon>
        <taxon>Actinomycetota</taxon>
        <taxon>Coriobacteriia</taxon>
        <taxon>Eggerthellales</taxon>
        <taxon>Eggerthellaceae</taxon>
        <taxon>Gordonibacter</taxon>
    </lineage>
</organism>
<feature type="coiled-coil region" evidence="6">
    <location>
        <begin position="147"/>
        <end position="202"/>
    </location>
</feature>
<dbReference type="InterPro" id="IPR038765">
    <property type="entry name" value="Papain-like_cys_pep_sf"/>
</dbReference>
<keyword evidence="2" id="KW-0645">Protease</keyword>
<evidence type="ECO:0000256" key="7">
    <source>
        <dbReference type="SAM" id="MobiDB-lite"/>
    </source>
</evidence>
<evidence type="ECO:0000256" key="5">
    <source>
        <dbReference type="ARBA" id="ARBA00022807"/>
    </source>
</evidence>
<feature type="compositionally biased region" description="Low complexity" evidence="7">
    <location>
        <begin position="234"/>
        <end position="256"/>
    </location>
</feature>
<keyword evidence="4" id="KW-0378">Hydrolase</keyword>
<evidence type="ECO:0000259" key="9">
    <source>
        <dbReference type="PROSITE" id="PS51935"/>
    </source>
</evidence>
<dbReference type="Gene3D" id="3.90.1720.10">
    <property type="entry name" value="endopeptidase domain like (from Nostoc punctiforme)"/>
    <property type="match status" value="1"/>
</dbReference>
<evidence type="ECO:0000313" key="10">
    <source>
        <dbReference type="EMBL" id="MDJ1651747.1"/>
    </source>
</evidence>
<evidence type="ECO:0000256" key="6">
    <source>
        <dbReference type="SAM" id="Coils"/>
    </source>
</evidence>
<dbReference type="Gene3D" id="6.10.250.3150">
    <property type="match status" value="1"/>
</dbReference>
<keyword evidence="3 8" id="KW-0732">Signal</keyword>
<dbReference type="Pfam" id="PF24568">
    <property type="entry name" value="CC_PcsB"/>
    <property type="match status" value="1"/>
</dbReference>
<dbReference type="InterPro" id="IPR057309">
    <property type="entry name" value="PcsB_CC"/>
</dbReference>